<keyword evidence="5" id="KW-0812">Transmembrane</keyword>
<feature type="transmembrane region" description="Helical" evidence="5">
    <location>
        <begin position="6"/>
        <end position="25"/>
    </location>
</feature>
<protein>
    <submittedName>
        <fullName evidence="7">Thermonuclease family protein</fullName>
    </submittedName>
</protein>
<dbReference type="Pfam" id="PF00565">
    <property type="entry name" value="SNase"/>
    <property type="match status" value="1"/>
</dbReference>
<dbReference type="PANTHER" id="PTHR12302">
    <property type="entry name" value="EBNA2 BINDING PROTEIN P100"/>
    <property type="match status" value="1"/>
</dbReference>
<dbReference type="Proteomes" id="UP001589836">
    <property type="component" value="Unassembled WGS sequence"/>
</dbReference>
<feature type="compositionally biased region" description="Low complexity" evidence="4">
    <location>
        <begin position="310"/>
        <end position="346"/>
    </location>
</feature>
<dbReference type="PANTHER" id="PTHR12302:SF3">
    <property type="entry name" value="SERINE_THREONINE-PROTEIN KINASE 31"/>
    <property type="match status" value="1"/>
</dbReference>
<dbReference type="InterPro" id="IPR002071">
    <property type="entry name" value="Thermonucl_AS"/>
</dbReference>
<proteinExistence type="predicted"/>
<feature type="compositionally biased region" description="Basic and acidic residues" evidence="4">
    <location>
        <begin position="151"/>
        <end position="161"/>
    </location>
</feature>
<feature type="transmembrane region" description="Helical" evidence="5">
    <location>
        <begin position="37"/>
        <end position="57"/>
    </location>
</feature>
<feature type="compositionally biased region" description="Basic and acidic residues" evidence="4">
    <location>
        <begin position="354"/>
        <end position="365"/>
    </location>
</feature>
<dbReference type="EMBL" id="JBHLTP010000008">
    <property type="protein sequence ID" value="MFC0523888.1"/>
    <property type="molecule type" value="Genomic_DNA"/>
</dbReference>
<sequence>MYTIFQLIILIILFGAFIALFRGHLNLFKIIPIPSRKIAIVFIIICFIIIGITPASLGSQASSNDSESEQEVEEGTKENNKEVGASEEATNAEDINQKDETTKDGIENKKKAEAQDKSSDDTKGDASSENDNSNDEAEKSDEQPLKQPSKQSEKAFNEDNGKVSATVTGIVDGDTIDVNVNGKQDTVRLLLVDTPETKHPSKPVQKFGPEASQFAMEKLSGKQIKLEYDGPKRDKYDRLLAYIWVDGKMFNQMLLEQGLGRYAYVYDPPYNHSSEYMKTQDRAMSQGKGIWSINGYVTSDGFDSPEQKETQTASASQYNSSSNESSSNQTSSSTQQQSSKSDSSSNLKYNPNGPDRDCGDFDTHAEAQAFFEAAGGPASDPHRLDGNDNDGLACESLP</sequence>
<keyword evidence="5" id="KW-1133">Transmembrane helix</keyword>
<keyword evidence="3" id="KW-0378">Hydrolase</keyword>
<dbReference type="PROSITE" id="PS50830">
    <property type="entry name" value="TNASE_3"/>
    <property type="match status" value="1"/>
</dbReference>
<dbReference type="SUPFAM" id="SSF50199">
    <property type="entry name" value="Staphylococcal nuclease"/>
    <property type="match status" value="1"/>
</dbReference>
<dbReference type="InterPro" id="IPR016071">
    <property type="entry name" value="Staphylococal_nuclease_OB-fold"/>
</dbReference>
<evidence type="ECO:0000256" key="2">
    <source>
        <dbReference type="ARBA" id="ARBA00022759"/>
    </source>
</evidence>
<gene>
    <name evidence="7" type="ORF">ACFFGV_09995</name>
</gene>
<name>A0ABV6LNR6_9BACI</name>
<evidence type="ECO:0000313" key="8">
    <source>
        <dbReference type="Proteomes" id="UP001589836"/>
    </source>
</evidence>
<dbReference type="Gene3D" id="2.40.50.90">
    <property type="match status" value="1"/>
</dbReference>
<feature type="region of interest" description="Disordered" evidence="4">
    <location>
        <begin position="301"/>
        <end position="398"/>
    </location>
</feature>
<evidence type="ECO:0000313" key="7">
    <source>
        <dbReference type="EMBL" id="MFC0523888.1"/>
    </source>
</evidence>
<evidence type="ECO:0000256" key="5">
    <source>
        <dbReference type="SAM" id="Phobius"/>
    </source>
</evidence>
<evidence type="ECO:0000259" key="6">
    <source>
        <dbReference type="PROSITE" id="PS50830"/>
    </source>
</evidence>
<feature type="compositionally biased region" description="Low complexity" evidence="4">
    <location>
        <begin position="366"/>
        <end position="378"/>
    </location>
</feature>
<keyword evidence="2" id="KW-0255">Endonuclease</keyword>
<dbReference type="InterPro" id="IPR035437">
    <property type="entry name" value="SNase_OB-fold_sf"/>
</dbReference>
<feature type="compositionally biased region" description="Basic and acidic residues" evidence="4">
    <location>
        <begin position="95"/>
        <end position="126"/>
    </location>
</feature>
<feature type="domain" description="TNase-like" evidence="6">
    <location>
        <begin position="161"/>
        <end position="293"/>
    </location>
</feature>
<comment type="caution">
    <text evidence="7">The sequence shown here is derived from an EMBL/GenBank/DDBJ whole genome shotgun (WGS) entry which is preliminary data.</text>
</comment>
<evidence type="ECO:0000256" key="3">
    <source>
        <dbReference type="ARBA" id="ARBA00022801"/>
    </source>
</evidence>
<keyword evidence="5" id="KW-0472">Membrane</keyword>
<accession>A0ABV6LNR6</accession>
<reference evidence="7 8" key="1">
    <citation type="submission" date="2024-09" db="EMBL/GenBank/DDBJ databases">
        <authorList>
            <person name="Sun Q."/>
            <person name="Mori K."/>
        </authorList>
    </citation>
    <scope>NUCLEOTIDE SEQUENCE [LARGE SCALE GENOMIC DNA]</scope>
    <source>
        <strain evidence="7 8">NCAIM B.02529</strain>
    </source>
</reference>
<dbReference type="CDD" id="cd00175">
    <property type="entry name" value="SNc"/>
    <property type="match status" value="1"/>
</dbReference>
<evidence type="ECO:0000256" key="4">
    <source>
        <dbReference type="SAM" id="MobiDB-lite"/>
    </source>
</evidence>
<feature type="region of interest" description="Disordered" evidence="4">
    <location>
        <begin position="59"/>
        <end position="161"/>
    </location>
</feature>
<evidence type="ECO:0000256" key="1">
    <source>
        <dbReference type="ARBA" id="ARBA00022722"/>
    </source>
</evidence>
<keyword evidence="8" id="KW-1185">Reference proteome</keyword>
<organism evidence="7 8">
    <name type="scientific">Pontibacillus salicampi</name>
    <dbReference type="NCBI Taxonomy" id="1449801"/>
    <lineage>
        <taxon>Bacteria</taxon>
        <taxon>Bacillati</taxon>
        <taxon>Bacillota</taxon>
        <taxon>Bacilli</taxon>
        <taxon>Bacillales</taxon>
        <taxon>Bacillaceae</taxon>
        <taxon>Pontibacillus</taxon>
    </lineage>
</organism>
<dbReference type="PROSITE" id="PS01123">
    <property type="entry name" value="TNASE_1"/>
    <property type="match status" value="1"/>
</dbReference>
<dbReference type="RefSeq" id="WP_377347272.1">
    <property type="nucleotide sequence ID" value="NZ_JBHLTP010000008.1"/>
</dbReference>
<keyword evidence="1" id="KW-0540">Nuclease</keyword>
<dbReference type="SMART" id="SM00318">
    <property type="entry name" value="SNc"/>
    <property type="match status" value="1"/>
</dbReference>